<evidence type="ECO:0000313" key="3">
    <source>
        <dbReference type="Proteomes" id="UP000279029"/>
    </source>
</evidence>
<keyword evidence="3" id="KW-1185">Reference proteome</keyword>
<evidence type="ECO:0000313" key="2">
    <source>
        <dbReference type="EMBL" id="VDN47073.1"/>
    </source>
</evidence>
<sequence>MIIKIKSYAFRLFMYSLVIAAIIYSQNYFRVIFLNLINGGKNPYWFILLVPFAYIISGILISFERIFTIMRTQGALTYDWIRFTVIVIPFLILSCWKPLSLYYSSTIARLFGDPFRIFIIHSEVLLVIQVLTGFLIVSCISRHETLNKEVER</sequence>
<keyword evidence="1" id="KW-0812">Transmembrane</keyword>
<dbReference type="EMBL" id="LR130778">
    <property type="protein sequence ID" value="VDN47073.1"/>
    <property type="molecule type" value="Genomic_DNA"/>
</dbReference>
<dbReference type="AlphaFoldDB" id="A0A3P7PA88"/>
<dbReference type="Proteomes" id="UP000279029">
    <property type="component" value="Chromosome"/>
</dbReference>
<gene>
    <name evidence="2" type="ORF">PATL70BA_1196</name>
</gene>
<feature type="transmembrane region" description="Helical" evidence="1">
    <location>
        <begin position="83"/>
        <end position="103"/>
    </location>
</feature>
<keyword evidence="1" id="KW-0472">Membrane</keyword>
<organism evidence="2 3">
    <name type="scientific">Petrocella atlantisensis</name>
    <dbReference type="NCBI Taxonomy" id="2173034"/>
    <lineage>
        <taxon>Bacteria</taxon>
        <taxon>Bacillati</taxon>
        <taxon>Bacillota</taxon>
        <taxon>Clostridia</taxon>
        <taxon>Lachnospirales</taxon>
        <taxon>Vallitaleaceae</taxon>
        <taxon>Petrocella</taxon>
    </lineage>
</organism>
<reference evidence="2 3" key="1">
    <citation type="submission" date="2018-09" db="EMBL/GenBank/DDBJ databases">
        <authorList>
            <person name="Postec A."/>
        </authorList>
    </citation>
    <scope>NUCLEOTIDE SEQUENCE [LARGE SCALE GENOMIC DNA]</scope>
    <source>
        <strain evidence="2">70B-A</strain>
    </source>
</reference>
<evidence type="ECO:0000256" key="1">
    <source>
        <dbReference type="SAM" id="Phobius"/>
    </source>
</evidence>
<keyword evidence="1" id="KW-1133">Transmembrane helix</keyword>
<protein>
    <submittedName>
        <fullName evidence="2">Uncharacterized protein</fullName>
    </submittedName>
</protein>
<feature type="transmembrane region" description="Helical" evidence="1">
    <location>
        <begin position="115"/>
        <end position="140"/>
    </location>
</feature>
<feature type="transmembrane region" description="Helical" evidence="1">
    <location>
        <begin position="43"/>
        <end position="63"/>
    </location>
</feature>
<feature type="transmembrane region" description="Helical" evidence="1">
    <location>
        <begin position="12"/>
        <end position="37"/>
    </location>
</feature>
<name>A0A3P7PA88_9FIRM</name>
<dbReference type="KEGG" id="cbar:PATL70BA_1196"/>
<accession>A0A3P7PA88</accession>
<proteinExistence type="predicted"/>